<comment type="cofactor">
    <cofactor evidence="6">
        <name>Co(2+)</name>
        <dbReference type="ChEBI" id="CHEBI:48828"/>
    </cofactor>
    <cofactor evidence="6">
        <name>Zn(2+)</name>
        <dbReference type="ChEBI" id="CHEBI:29105"/>
    </cofactor>
    <cofactor evidence="6">
        <name>Mn(2+)</name>
        <dbReference type="ChEBI" id="CHEBI:29035"/>
    </cofactor>
    <cofactor evidence="6">
        <name>Fe(2+)</name>
        <dbReference type="ChEBI" id="CHEBI:29033"/>
    </cofactor>
    <text evidence="6">Binds 2 divalent metal cations per subunit. Has a high-affinity and a low affinity metal-binding site. The true nature of the physiological cofactor is under debate. The enzyme is active with cobalt, zinc, manganese or divalent iron ions. Most likely, methionine aminopeptidases function as mononuclear Fe(2+)-metalloproteases under physiological conditions, and the catalytically relevant metal-binding site has been assigned to the histidine-containing high-affinity site.</text>
</comment>
<sequence length="298" mass="32778">MDKGVIHHMMRNDLCWCGSGKKYKKCHEDFDERIAEMKFDIFRGQVRPPKKIINNEKDIAGVRAAGVINDGALDLMTEMVRPGIDTATLDQAAADYIRERGGIPACLNYEGYPKNVCISINEVVCHGIPSKKTILKEGDIVNIDITTILNGYYADASRMYIVGKTSPEAEKLVRVTKECMELGVQAIRPWHFLGDIGAACEAHAHENGYSVVTDLGGHGVGKDFHLEPFVPHVGEKDTGMLLVPGMILTVEPMINEGSYKVVVDKGDGWTVRTKDGKLSAQWENTVLVTETGTEVLSS</sequence>
<keyword evidence="10" id="KW-1185">Reference proteome</keyword>
<dbReference type="STRING" id="500635.MITSMUL_03199"/>
<dbReference type="SUPFAM" id="SSF103642">
    <property type="entry name" value="Sec-C motif"/>
    <property type="match status" value="1"/>
</dbReference>
<dbReference type="PATRIC" id="fig|500635.8.peg.121"/>
<dbReference type="GO" id="GO:0006508">
    <property type="term" value="P:proteolysis"/>
    <property type="evidence" value="ECO:0007669"/>
    <property type="project" value="UniProtKB-KW"/>
</dbReference>
<evidence type="ECO:0000256" key="7">
    <source>
        <dbReference type="RuleBase" id="RU003653"/>
    </source>
</evidence>
<keyword evidence="4 6" id="KW-0479">Metal-binding</keyword>
<feature type="binding site" evidence="6">
    <location>
        <position position="126"/>
    </location>
    <ligand>
        <name>substrate</name>
    </ligand>
</feature>
<dbReference type="AlphaFoldDB" id="C9KJK0"/>
<dbReference type="GO" id="GO:0070006">
    <property type="term" value="F:metalloaminopeptidase activity"/>
    <property type="evidence" value="ECO:0007669"/>
    <property type="project" value="UniProtKB-UniRule"/>
</dbReference>
<dbReference type="SUPFAM" id="SSF55920">
    <property type="entry name" value="Creatinase/aminopeptidase"/>
    <property type="match status" value="1"/>
</dbReference>
<dbReference type="NCBIfam" id="NF008970">
    <property type="entry name" value="PRK12318.1"/>
    <property type="match status" value="1"/>
</dbReference>
<protein>
    <recommendedName>
        <fullName evidence="6 7">Methionine aminopeptidase</fullName>
        <shortName evidence="6">MAP</shortName>
        <shortName evidence="6">MetAP</shortName>
        <ecNumber evidence="6 7">3.4.11.18</ecNumber>
    </recommendedName>
    <alternativeName>
        <fullName evidence="6">Peptidase M</fullName>
    </alternativeName>
</protein>
<dbReference type="NCBIfam" id="TIGR00500">
    <property type="entry name" value="met_pdase_I"/>
    <property type="match status" value="1"/>
</dbReference>
<feature type="domain" description="Peptidase M24" evidence="8">
    <location>
        <begin position="61"/>
        <end position="290"/>
    </location>
</feature>
<dbReference type="PANTHER" id="PTHR43330:SF8">
    <property type="entry name" value="METHIONINE AMINOPEPTIDASE 1D, MITOCHONDRIAL"/>
    <property type="match status" value="1"/>
</dbReference>
<dbReference type="eggNOG" id="COG0024">
    <property type="taxonomic scope" value="Bacteria"/>
</dbReference>
<evidence type="ECO:0000259" key="8">
    <source>
        <dbReference type="Pfam" id="PF00557"/>
    </source>
</evidence>
<evidence type="ECO:0000313" key="9">
    <source>
        <dbReference type="EMBL" id="EEX70066.1"/>
    </source>
</evidence>
<comment type="subunit">
    <text evidence="6">Monomer.</text>
</comment>
<evidence type="ECO:0000256" key="5">
    <source>
        <dbReference type="ARBA" id="ARBA00022801"/>
    </source>
</evidence>
<feature type="binding site" evidence="6">
    <location>
        <position position="225"/>
    </location>
    <ligand>
        <name>substrate</name>
    </ligand>
</feature>
<dbReference type="PRINTS" id="PR00599">
    <property type="entry name" value="MAPEPTIDASE"/>
</dbReference>
<evidence type="ECO:0000256" key="6">
    <source>
        <dbReference type="HAMAP-Rule" id="MF_01974"/>
    </source>
</evidence>
<dbReference type="EC" id="3.4.11.18" evidence="6 7"/>
<accession>C9KJK0</accession>
<evidence type="ECO:0000313" key="10">
    <source>
        <dbReference type="Proteomes" id="UP000003671"/>
    </source>
</evidence>
<evidence type="ECO:0000256" key="4">
    <source>
        <dbReference type="ARBA" id="ARBA00022723"/>
    </source>
</evidence>
<dbReference type="InterPro" id="IPR001714">
    <property type="entry name" value="Pept_M24_MAP"/>
</dbReference>
<dbReference type="Pfam" id="PF02810">
    <property type="entry name" value="SEC-C"/>
    <property type="match status" value="1"/>
</dbReference>
<evidence type="ECO:0000256" key="3">
    <source>
        <dbReference type="ARBA" id="ARBA00022670"/>
    </source>
</evidence>
<feature type="binding site" evidence="6">
    <location>
        <position position="155"/>
    </location>
    <ligand>
        <name>a divalent metal cation</name>
        <dbReference type="ChEBI" id="CHEBI:60240"/>
        <label>1</label>
    </ligand>
</feature>
<comment type="caution">
    <text evidence="9">The sequence shown here is derived from an EMBL/GenBank/DDBJ whole genome shotgun (WGS) entry which is preliminary data.</text>
</comment>
<dbReference type="PANTHER" id="PTHR43330">
    <property type="entry name" value="METHIONINE AMINOPEPTIDASE"/>
    <property type="match status" value="1"/>
</dbReference>
<reference evidence="9" key="1">
    <citation type="submission" date="2009-09" db="EMBL/GenBank/DDBJ databases">
        <authorList>
            <person name="Weinstock G."/>
            <person name="Sodergren E."/>
            <person name="Clifton S."/>
            <person name="Fulton L."/>
            <person name="Fulton B."/>
            <person name="Courtney L."/>
            <person name="Fronick C."/>
            <person name="Harrison M."/>
            <person name="Strong C."/>
            <person name="Farmer C."/>
            <person name="Delahaunty K."/>
            <person name="Markovic C."/>
            <person name="Hall O."/>
            <person name="Minx P."/>
            <person name="Tomlinson C."/>
            <person name="Mitreva M."/>
            <person name="Nelson J."/>
            <person name="Hou S."/>
            <person name="Wollam A."/>
            <person name="Pepin K.H."/>
            <person name="Johnson M."/>
            <person name="Bhonagiri V."/>
            <person name="Nash W.E."/>
            <person name="Warren W."/>
            <person name="Chinwalla A."/>
            <person name="Mardis E.R."/>
            <person name="Wilson R.K."/>
        </authorList>
    </citation>
    <scope>NUCLEOTIDE SEQUENCE [LARGE SCALE GENOMIC DNA]</scope>
    <source>
        <strain evidence="9">DSM 20544</strain>
    </source>
</reference>
<dbReference type="Pfam" id="PF00557">
    <property type="entry name" value="Peptidase_M24"/>
    <property type="match status" value="1"/>
</dbReference>
<feature type="binding site" evidence="6">
    <location>
        <position position="283"/>
    </location>
    <ligand>
        <name>a divalent metal cation</name>
        <dbReference type="ChEBI" id="CHEBI:60240"/>
        <label>1</label>
    </ligand>
</feature>
<dbReference type="HAMAP" id="MF_01974">
    <property type="entry name" value="MetAP_1"/>
    <property type="match status" value="1"/>
</dbReference>
<keyword evidence="2 6" id="KW-0031">Aminopeptidase</keyword>
<comment type="function">
    <text evidence="1 6">Removes the N-terminal methionine from nascent proteins. The N-terminal methionine is often cleaved when the second residue in the primary sequence is small and uncharged (Met-Ala-, Cys, Gly, Pro, Ser, Thr, or Val). Requires deformylation of the N(alpha)-formylated initiator methionine before it can be hydrolyzed.</text>
</comment>
<keyword evidence="3 6" id="KW-0645">Protease</keyword>
<dbReference type="InterPro" id="IPR036005">
    <property type="entry name" value="Creatinase/aminopeptidase-like"/>
</dbReference>
<comment type="catalytic activity">
    <reaction evidence="6 7">
        <text>Release of N-terminal amino acids, preferentially methionine, from peptides and arylamides.</text>
        <dbReference type="EC" id="3.4.11.18"/>
    </reaction>
</comment>
<feature type="binding site" evidence="6">
    <location>
        <position position="144"/>
    </location>
    <ligand>
        <name>a divalent metal cation</name>
        <dbReference type="ChEBI" id="CHEBI:60240"/>
        <label>1</label>
    </ligand>
</feature>
<evidence type="ECO:0000256" key="2">
    <source>
        <dbReference type="ARBA" id="ARBA00022438"/>
    </source>
</evidence>
<name>C9KJK0_9FIRM</name>
<feature type="binding site" evidence="6">
    <location>
        <position position="251"/>
    </location>
    <ligand>
        <name>a divalent metal cation</name>
        <dbReference type="ChEBI" id="CHEBI:60240"/>
        <label>2</label>
        <note>catalytic</note>
    </ligand>
</feature>
<proteinExistence type="inferred from homology"/>
<evidence type="ECO:0000256" key="1">
    <source>
        <dbReference type="ARBA" id="ARBA00002521"/>
    </source>
</evidence>
<dbReference type="GO" id="GO:0046872">
    <property type="term" value="F:metal ion binding"/>
    <property type="evidence" value="ECO:0007669"/>
    <property type="project" value="UniProtKB-UniRule"/>
</dbReference>
<dbReference type="Gene3D" id="3.90.230.10">
    <property type="entry name" value="Creatinase/methionine aminopeptidase superfamily"/>
    <property type="match status" value="1"/>
</dbReference>
<dbReference type="InterPro" id="IPR004027">
    <property type="entry name" value="SEC_C_motif"/>
</dbReference>
<feature type="binding site" evidence="6">
    <location>
        <position position="283"/>
    </location>
    <ligand>
        <name>a divalent metal cation</name>
        <dbReference type="ChEBI" id="CHEBI:60240"/>
        <label>2</label>
        <note>catalytic</note>
    </ligand>
</feature>
<dbReference type="Gene3D" id="3.10.450.50">
    <property type="match status" value="1"/>
</dbReference>
<organism evidence="9 10">
    <name type="scientific">Mitsuokella multacida DSM 20544</name>
    <dbReference type="NCBI Taxonomy" id="500635"/>
    <lineage>
        <taxon>Bacteria</taxon>
        <taxon>Bacillati</taxon>
        <taxon>Bacillota</taxon>
        <taxon>Negativicutes</taxon>
        <taxon>Selenomonadales</taxon>
        <taxon>Selenomonadaceae</taxon>
        <taxon>Mitsuokella</taxon>
    </lineage>
</organism>
<keyword evidence="5 6" id="KW-0378">Hydrolase</keyword>
<feature type="binding site" evidence="6">
    <location>
        <position position="155"/>
    </location>
    <ligand>
        <name>a divalent metal cation</name>
        <dbReference type="ChEBI" id="CHEBI:60240"/>
        <label>2</label>
        <note>catalytic</note>
    </ligand>
</feature>
<gene>
    <name evidence="6 9" type="primary">map</name>
    <name evidence="9" type="ORF">MITSMUL_03199</name>
</gene>
<comment type="similarity">
    <text evidence="6">Belongs to the peptidase M24A family. Methionine aminopeptidase type 1 subfamily.</text>
</comment>
<dbReference type="HOGENOM" id="CLU_015857_0_0_9"/>
<feature type="binding site" evidence="6">
    <location>
        <position position="218"/>
    </location>
    <ligand>
        <name>a divalent metal cation</name>
        <dbReference type="ChEBI" id="CHEBI:60240"/>
        <label>2</label>
        <note>catalytic</note>
    </ligand>
</feature>
<dbReference type="Proteomes" id="UP000003671">
    <property type="component" value="Unassembled WGS sequence"/>
</dbReference>
<dbReference type="GO" id="GO:0004239">
    <property type="term" value="F:initiator methionyl aminopeptidase activity"/>
    <property type="evidence" value="ECO:0007669"/>
    <property type="project" value="UniProtKB-UniRule"/>
</dbReference>
<dbReference type="CDD" id="cd01086">
    <property type="entry name" value="MetAP1"/>
    <property type="match status" value="1"/>
</dbReference>
<dbReference type="InterPro" id="IPR000994">
    <property type="entry name" value="Pept_M24"/>
</dbReference>
<dbReference type="EMBL" id="ABWK02000001">
    <property type="protein sequence ID" value="EEX70066.1"/>
    <property type="molecule type" value="Genomic_DNA"/>
</dbReference>
<dbReference type="InterPro" id="IPR002467">
    <property type="entry name" value="Pept_M24A_MAP1"/>
</dbReference>